<keyword evidence="3" id="KW-0276">Fatty acid metabolism</keyword>
<dbReference type="Pfam" id="PF23024">
    <property type="entry name" value="AMP-dom_DIP2-like"/>
    <property type="match status" value="1"/>
</dbReference>
<dbReference type="GO" id="GO:0006633">
    <property type="term" value="P:fatty acid biosynthetic process"/>
    <property type="evidence" value="ECO:0007669"/>
    <property type="project" value="TreeGrafter"/>
</dbReference>
<keyword evidence="4" id="KW-0443">Lipid metabolism</keyword>
<proteinExistence type="inferred from homology"/>
<dbReference type="PANTHER" id="PTHR22754:SF32">
    <property type="entry name" value="DISCO-INTERACTING PROTEIN 2"/>
    <property type="match status" value="1"/>
</dbReference>
<dbReference type="RefSeq" id="WP_092150599.1">
    <property type="nucleotide sequence ID" value="NZ_LT629700.1"/>
</dbReference>
<dbReference type="CDD" id="cd05931">
    <property type="entry name" value="FAAL"/>
    <property type="match status" value="1"/>
</dbReference>
<dbReference type="Proteomes" id="UP000199350">
    <property type="component" value="Chromosome I"/>
</dbReference>
<dbReference type="SUPFAM" id="SSF56801">
    <property type="entry name" value="Acetyl-CoA synthetase-like"/>
    <property type="match status" value="1"/>
</dbReference>
<dbReference type="Gene3D" id="3.40.50.12780">
    <property type="entry name" value="N-terminal domain of ligase-like"/>
    <property type="match status" value="1"/>
</dbReference>
<dbReference type="AlphaFoldDB" id="A0A1G9PFV8"/>
<accession>A0A1G9PFV8</accession>
<dbReference type="FunFam" id="3.40.50.12780:FF:000013">
    <property type="entry name" value="Long-chain-fatty-acid--AMP ligase FadD32"/>
    <property type="match status" value="1"/>
</dbReference>
<dbReference type="InterPro" id="IPR042099">
    <property type="entry name" value="ANL_N_sf"/>
</dbReference>
<dbReference type="STRING" id="38302.SAMN04488535_1433"/>
<dbReference type="InterPro" id="IPR045851">
    <property type="entry name" value="AMP-bd_C_sf"/>
</dbReference>
<evidence type="ECO:0000256" key="4">
    <source>
        <dbReference type="ARBA" id="ARBA00023098"/>
    </source>
</evidence>
<comment type="similarity">
    <text evidence="1">Belongs to the ATP-dependent AMP-binding enzyme family.</text>
</comment>
<sequence length="596" mass="64893">MDLSVIIQRFLDEDGNIVLPQNFTIPALAEMLHFMGAQMGKLDDTNIRYWDFSESADGTLVEYSRRQVNTRVKAVAARLMQVGQPGDRVAILASNSPEYIFGFVGALYAGQVPIPLYDPNEPGHGEHLRAVLADSGASTVLTNKDGAPAVRAYFADLPAAQRPRILSVESLPDSLAESWEPLEMPEGTDTSRDTSFLQYTSGSTRMPAGVVLTNESIVTNVIQMYTAVGLSQPMRAPIWLPLHHDMGIIVALLLVVLGTEIELMAPRDFIQQPKRYIQQLSRREDDPEDMHIFSVVPNFALDLTARYARLTEDDDLDLSAVEGLIIGSESVTQAGIDAFMDAFTGAGLRDTVLRPAYGLAEATLIVSVADTPSFTRFDREQLAQGKAVESAEGLPMASTGRPVPWMNLAIVDPQTHNQVEDGTIGEIWVHGANVAGGYLDREEETRETFGNTLNEALGEGLPSDGWLATGDLGANVGDQVYITGRLKELIVIAGRNHYPQDIEATVMEATDHVRPDSVAAFAVPGDDVERLVLFVERADEASADGDLAAEDTIRAAVTSTHGISPDVIEFYAPNEIARSSSGKIARRVNMQKFLKR</sequence>
<dbReference type="GO" id="GO:0071766">
    <property type="term" value="P:Actinobacterium-type cell wall biogenesis"/>
    <property type="evidence" value="ECO:0007669"/>
    <property type="project" value="UniProtKB-ARBA"/>
</dbReference>
<dbReference type="InterPro" id="IPR040097">
    <property type="entry name" value="FAAL/FAAC"/>
</dbReference>
<dbReference type="EMBL" id="LT629700">
    <property type="protein sequence ID" value="SDL97453.1"/>
    <property type="molecule type" value="Genomic_DNA"/>
</dbReference>
<evidence type="ECO:0000256" key="2">
    <source>
        <dbReference type="ARBA" id="ARBA00022598"/>
    </source>
</evidence>
<evidence type="ECO:0000313" key="8">
    <source>
        <dbReference type="Proteomes" id="UP000199350"/>
    </source>
</evidence>
<dbReference type="GO" id="GO:0005886">
    <property type="term" value="C:plasma membrane"/>
    <property type="evidence" value="ECO:0007669"/>
    <property type="project" value="TreeGrafter"/>
</dbReference>
<dbReference type="InterPro" id="IPR000873">
    <property type="entry name" value="AMP-dep_synth/lig_dom"/>
</dbReference>
<keyword evidence="2 7" id="KW-0436">Ligase</keyword>
<dbReference type="PANTHER" id="PTHR22754">
    <property type="entry name" value="DISCO-INTERACTING PROTEIN 2 DIP2 -RELATED"/>
    <property type="match status" value="1"/>
</dbReference>
<evidence type="ECO:0000256" key="1">
    <source>
        <dbReference type="ARBA" id="ARBA00006432"/>
    </source>
</evidence>
<feature type="domain" description="AMP-dependent synthetase/ligase" evidence="5">
    <location>
        <begin position="62"/>
        <end position="439"/>
    </location>
</feature>
<dbReference type="GO" id="GO:0070566">
    <property type="term" value="F:adenylyltransferase activity"/>
    <property type="evidence" value="ECO:0007669"/>
    <property type="project" value="TreeGrafter"/>
</dbReference>
<dbReference type="Gene3D" id="3.30.300.30">
    <property type="match status" value="1"/>
</dbReference>
<dbReference type="NCBIfam" id="NF040633">
    <property type="entry name" value="FadD32_Coryne"/>
    <property type="match status" value="1"/>
</dbReference>
<feature type="domain" description="AMP-binding enzyme C-terminal" evidence="6">
    <location>
        <begin position="488"/>
        <end position="595"/>
    </location>
</feature>
<dbReference type="Pfam" id="PF00501">
    <property type="entry name" value="AMP-binding"/>
    <property type="match status" value="1"/>
</dbReference>
<dbReference type="InterPro" id="IPR025110">
    <property type="entry name" value="AMP-bd_C"/>
</dbReference>
<evidence type="ECO:0000313" key="7">
    <source>
        <dbReference type="EMBL" id="SDL97453.1"/>
    </source>
</evidence>
<dbReference type="GO" id="GO:0016874">
    <property type="term" value="F:ligase activity"/>
    <property type="evidence" value="ECO:0007669"/>
    <property type="project" value="UniProtKB-KW"/>
</dbReference>
<keyword evidence="8" id="KW-1185">Reference proteome</keyword>
<evidence type="ECO:0000259" key="6">
    <source>
        <dbReference type="Pfam" id="PF23024"/>
    </source>
</evidence>
<reference evidence="8" key="1">
    <citation type="submission" date="2016-10" db="EMBL/GenBank/DDBJ databases">
        <authorList>
            <person name="Varghese N."/>
            <person name="Submissions S."/>
        </authorList>
    </citation>
    <scope>NUCLEOTIDE SEQUENCE [LARGE SCALE GENOMIC DNA]</scope>
    <source>
        <strain evidence="8">DSM 20632</strain>
    </source>
</reference>
<evidence type="ECO:0000256" key="3">
    <source>
        <dbReference type="ARBA" id="ARBA00022832"/>
    </source>
</evidence>
<dbReference type="OrthoDB" id="3671040at2"/>
<name>A0A1G9PFV8_9CORY</name>
<protein>
    <submittedName>
        <fullName evidence="7">Fatty acid CoA ligase FadD32</fullName>
    </submittedName>
</protein>
<gene>
    <name evidence="7" type="ORF">SAMN04488535_1433</name>
</gene>
<organism evidence="7 8">
    <name type="scientific">Corynebacterium mycetoides</name>
    <dbReference type="NCBI Taxonomy" id="38302"/>
    <lineage>
        <taxon>Bacteria</taxon>
        <taxon>Bacillati</taxon>
        <taxon>Actinomycetota</taxon>
        <taxon>Actinomycetes</taxon>
        <taxon>Mycobacteriales</taxon>
        <taxon>Corynebacteriaceae</taxon>
        <taxon>Corynebacterium</taxon>
    </lineage>
</organism>
<evidence type="ECO:0000259" key="5">
    <source>
        <dbReference type="Pfam" id="PF00501"/>
    </source>
</evidence>